<dbReference type="GO" id="GO:0016779">
    <property type="term" value="F:nucleotidyltransferase activity"/>
    <property type="evidence" value="ECO:0007669"/>
    <property type="project" value="UniProtKB-KW"/>
</dbReference>
<dbReference type="SUPFAM" id="SSF53448">
    <property type="entry name" value="Nucleotide-diphospho-sugar transferases"/>
    <property type="match status" value="1"/>
</dbReference>
<evidence type="ECO:0000256" key="1">
    <source>
        <dbReference type="SAM" id="MobiDB-lite"/>
    </source>
</evidence>
<proteinExistence type="predicted"/>
<dbReference type="Pfam" id="PF02348">
    <property type="entry name" value="CTP_transf_3"/>
    <property type="match status" value="1"/>
</dbReference>
<keyword evidence="2" id="KW-0548">Nucleotidyltransferase</keyword>
<dbReference type="CDD" id="cd02513">
    <property type="entry name" value="CMP-NeuAc_Synthase"/>
    <property type="match status" value="1"/>
</dbReference>
<dbReference type="InterPro" id="IPR050793">
    <property type="entry name" value="CMP-NeuNAc_synthase"/>
</dbReference>
<comment type="caution">
    <text evidence="2">The sequence shown here is derived from an EMBL/GenBank/DDBJ whole genome shotgun (WGS) entry which is preliminary data.</text>
</comment>
<reference evidence="2 3" key="1">
    <citation type="submission" date="2020-09" db="EMBL/GenBank/DDBJ databases">
        <title>novel species in genus Nocardioides.</title>
        <authorList>
            <person name="Zhang G."/>
        </authorList>
    </citation>
    <scope>NUCLEOTIDE SEQUENCE [LARGE SCALE GENOMIC DNA]</scope>
    <source>
        <strain evidence="2 3">19197</strain>
    </source>
</reference>
<protein>
    <submittedName>
        <fullName evidence="2">Acylneuraminate cytidylyltransferase family protein</fullName>
    </submittedName>
</protein>
<dbReference type="Proteomes" id="UP000649289">
    <property type="component" value="Unassembled WGS sequence"/>
</dbReference>
<dbReference type="PANTHER" id="PTHR21485:SF3">
    <property type="entry name" value="N-ACYLNEURAMINATE CYTIDYLYLTRANSFERASE"/>
    <property type="match status" value="1"/>
</dbReference>
<sequence>MARRVLGALCHAPSRDPPHAAAGPARARARPADRRARDGGGLVTLCVIPARGGSKGVPRKNLLDVGGKPLIVWTIEHALAVPELDVVVSTDDEEIAEVARDAGARVPWLRPDELAQDTTPTEPVVRHAIEQVTAERGRPDSVMLLQATSPVRHDDTLGRALAEFATTGVDSMVGVVEQPPFIWQAGDPPTAAYDVAARPRRQDLTPEARRYRETGSLYVTRTEVYEEHDNRLGGRVGLFVMHEDEGIDIDTELDVALALRLMAAHRAV</sequence>
<keyword evidence="3" id="KW-1185">Reference proteome</keyword>
<dbReference type="PANTHER" id="PTHR21485">
    <property type="entry name" value="HAD SUPERFAMILY MEMBERS CMAS AND KDSC"/>
    <property type="match status" value="1"/>
</dbReference>
<dbReference type="EMBL" id="JACXYY010000010">
    <property type="protein sequence ID" value="MBD3917018.1"/>
    <property type="molecule type" value="Genomic_DNA"/>
</dbReference>
<evidence type="ECO:0000313" key="3">
    <source>
        <dbReference type="Proteomes" id="UP000649289"/>
    </source>
</evidence>
<gene>
    <name evidence="2" type="ORF">IEZ25_20560</name>
</gene>
<dbReference type="Gene3D" id="3.90.550.10">
    <property type="entry name" value="Spore Coat Polysaccharide Biosynthesis Protein SpsA, Chain A"/>
    <property type="match status" value="1"/>
</dbReference>
<feature type="region of interest" description="Disordered" evidence="1">
    <location>
        <begin position="11"/>
        <end position="36"/>
    </location>
</feature>
<dbReference type="InterPro" id="IPR029044">
    <property type="entry name" value="Nucleotide-diphossugar_trans"/>
</dbReference>
<keyword evidence="2" id="KW-0808">Transferase</keyword>
<accession>A0ABR8MLX2</accession>
<organism evidence="2 3">
    <name type="scientific">Nocardioides hwasunensis</name>
    <dbReference type="NCBI Taxonomy" id="397258"/>
    <lineage>
        <taxon>Bacteria</taxon>
        <taxon>Bacillati</taxon>
        <taxon>Actinomycetota</taxon>
        <taxon>Actinomycetes</taxon>
        <taxon>Propionibacteriales</taxon>
        <taxon>Nocardioidaceae</taxon>
        <taxon>Nocardioides</taxon>
    </lineage>
</organism>
<name>A0ABR8MLX2_9ACTN</name>
<evidence type="ECO:0000313" key="2">
    <source>
        <dbReference type="EMBL" id="MBD3917018.1"/>
    </source>
</evidence>
<dbReference type="InterPro" id="IPR003329">
    <property type="entry name" value="Cytidylyl_trans"/>
</dbReference>